<dbReference type="PROSITE" id="PS50893">
    <property type="entry name" value="ABC_TRANSPORTER_2"/>
    <property type="match status" value="1"/>
</dbReference>
<organism evidence="11 12">
    <name type="scientific">Candidatus Kaiserbacteria bacterium GW2011_GWC2_49_12</name>
    <dbReference type="NCBI Taxonomy" id="1618675"/>
    <lineage>
        <taxon>Bacteria</taxon>
        <taxon>Candidatus Kaiseribacteriota</taxon>
    </lineage>
</organism>
<evidence type="ECO:0000256" key="9">
    <source>
        <dbReference type="RuleBase" id="RU365094"/>
    </source>
</evidence>
<comment type="subunit">
    <text evidence="9">Homodimer. Forms a membrane-associated complex with FtsX.</text>
</comment>
<evidence type="ECO:0000313" key="12">
    <source>
        <dbReference type="Proteomes" id="UP000034589"/>
    </source>
</evidence>
<dbReference type="Proteomes" id="UP000034589">
    <property type="component" value="Unassembled WGS sequence"/>
</dbReference>
<keyword evidence="7 9" id="KW-0472">Membrane</keyword>
<dbReference type="InterPro" id="IPR015854">
    <property type="entry name" value="ABC_transpr_LolD-like"/>
</dbReference>
<sequence length="227" mass="25096">MIFYDKVTKVYGEDGYPAVEDVTLTIEPGEFVSIVGHSGAGKSTLLKMLFAEIRPSEGVVYFRSREINGLSGAELRQLRRNIGTIFQDFRLLPTKTVYENIAFALEVAGKSDDDIAADVPHVLELVGLPDKMWSFPWQLSGGEQQRVAIARAIVNQPDVLIADEPTGNLDPINTHDVVEILKKINDLGTTVLLATHNKSVVDSAGRRVVTMDQGRVVRDDKMGRYIL</sequence>
<evidence type="ECO:0000256" key="8">
    <source>
        <dbReference type="ARBA" id="ARBA00023306"/>
    </source>
</evidence>
<dbReference type="GO" id="GO:0005886">
    <property type="term" value="C:plasma membrane"/>
    <property type="evidence" value="ECO:0007669"/>
    <property type="project" value="UniProtKB-SubCell"/>
</dbReference>
<reference evidence="11 12" key="1">
    <citation type="journal article" date="2015" name="Nature">
        <title>rRNA introns, odd ribosomes, and small enigmatic genomes across a large radiation of phyla.</title>
        <authorList>
            <person name="Brown C.T."/>
            <person name="Hug L.A."/>
            <person name="Thomas B.C."/>
            <person name="Sharon I."/>
            <person name="Castelle C.J."/>
            <person name="Singh A."/>
            <person name="Wilkins M.J."/>
            <person name="Williams K.H."/>
            <person name="Banfield J.F."/>
        </authorList>
    </citation>
    <scope>NUCLEOTIDE SEQUENCE [LARGE SCALE GENOMIC DNA]</scope>
</reference>
<dbReference type="FunFam" id="3.40.50.300:FF:000056">
    <property type="entry name" value="Cell division ATP-binding protein FtsE"/>
    <property type="match status" value="1"/>
</dbReference>
<keyword evidence="4 9" id="KW-0132">Cell division</keyword>
<protein>
    <recommendedName>
        <fullName evidence="2 9">Cell division ATP-binding protein FtsE</fullName>
    </recommendedName>
</protein>
<dbReference type="PANTHER" id="PTHR24220">
    <property type="entry name" value="IMPORT ATP-BINDING PROTEIN"/>
    <property type="match status" value="1"/>
</dbReference>
<accession>A0A0G1VLP8</accession>
<dbReference type="GO" id="GO:0016887">
    <property type="term" value="F:ATP hydrolysis activity"/>
    <property type="evidence" value="ECO:0007669"/>
    <property type="project" value="InterPro"/>
</dbReference>
<keyword evidence="5 9" id="KW-0547">Nucleotide-binding</keyword>
<dbReference type="PATRIC" id="fig|1618675.3.peg.217"/>
<dbReference type="InterPro" id="IPR005286">
    <property type="entry name" value="Cell_div_FtsE"/>
</dbReference>
<keyword evidence="8 9" id="KW-0131">Cell cycle</keyword>
<comment type="subcellular location">
    <subcellularLocation>
        <location evidence="9">Cell membrane</location>
        <topology evidence="9">Peripheral membrane protein</topology>
        <orientation evidence="9">Cytoplasmic side</orientation>
    </subcellularLocation>
</comment>
<dbReference type="GO" id="GO:0022857">
    <property type="term" value="F:transmembrane transporter activity"/>
    <property type="evidence" value="ECO:0007669"/>
    <property type="project" value="TreeGrafter"/>
</dbReference>
<dbReference type="NCBIfam" id="TIGR02673">
    <property type="entry name" value="FtsE"/>
    <property type="match status" value="1"/>
</dbReference>
<dbReference type="PANTHER" id="PTHR24220:SF470">
    <property type="entry name" value="CELL DIVISION ATP-BINDING PROTEIN FTSE"/>
    <property type="match status" value="1"/>
</dbReference>
<dbReference type="Pfam" id="PF00005">
    <property type="entry name" value="ABC_tran"/>
    <property type="match status" value="1"/>
</dbReference>
<feature type="domain" description="ABC transporter" evidence="10">
    <location>
        <begin position="2"/>
        <end position="227"/>
    </location>
</feature>
<dbReference type="GO" id="GO:0051301">
    <property type="term" value="P:cell division"/>
    <property type="evidence" value="ECO:0007669"/>
    <property type="project" value="UniProtKB-UniRule"/>
</dbReference>
<evidence type="ECO:0000313" key="11">
    <source>
        <dbReference type="EMBL" id="KKW07408.1"/>
    </source>
</evidence>
<dbReference type="GO" id="GO:0005524">
    <property type="term" value="F:ATP binding"/>
    <property type="evidence" value="ECO:0007669"/>
    <property type="project" value="UniProtKB-UniRule"/>
</dbReference>
<evidence type="ECO:0000256" key="2">
    <source>
        <dbReference type="ARBA" id="ARBA00020019"/>
    </source>
</evidence>
<dbReference type="SUPFAM" id="SSF52540">
    <property type="entry name" value="P-loop containing nucleoside triphosphate hydrolases"/>
    <property type="match status" value="1"/>
</dbReference>
<dbReference type="EMBL" id="LCPV01000014">
    <property type="protein sequence ID" value="KKW07408.1"/>
    <property type="molecule type" value="Genomic_DNA"/>
</dbReference>
<evidence type="ECO:0000256" key="3">
    <source>
        <dbReference type="ARBA" id="ARBA00022475"/>
    </source>
</evidence>
<evidence type="ECO:0000256" key="6">
    <source>
        <dbReference type="ARBA" id="ARBA00022840"/>
    </source>
</evidence>
<dbReference type="AlphaFoldDB" id="A0A0G1VLP8"/>
<dbReference type="InterPro" id="IPR027417">
    <property type="entry name" value="P-loop_NTPase"/>
</dbReference>
<dbReference type="InterPro" id="IPR003593">
    <property type="entry name" value="AAA+_ATPase"/>
</dbReference>
<keyword evidence="3 9" id="KW-1003">Cell membrane</keyword>
<dbReference type="InterPro" id="IPR017871">
    <property type="entry name" value="ABC_transporter-like_CS"/>
</dbReference>
<proteinExistence type="inferred from homology"/>
<evidence type="ECO:0000256" key="4">
    <source>
        <dbReference type="ARBA" id="ARBA00022618"/>
    </source>
</evidence>
<evidence type="ECO:0000256" key="7">
    <source>
        <dbReference type="ARBA" id="ARBA00023136"/>
    </source>
</evidence>
<gene>
    <name evidence="9" type="primary">ftsE</name>
    <name evidence="11" type="ORF">UY39_C0014G0004</name>
</gene>
<evidence type="ECO:0000256" key="5">
    <source>
        <dbReference type="ARBA" id="ARBA00022741"/>
    </source>
</evidence>
<dbReference type="Gene3D" id="3.40.50.300">
    <property type="entry name" value="P-loop containing nucleotide triphosphate hydrolases"/>
    <property type="match status" value="1"/>
</dbReference>
<keyword evidence="6 9" id="KW-0067">ATP-binding</keyword>
<dbReference type="InterPro" id="IPR003439">
    <property type="entry name" value="ABC_transporter-like_ATP-bd"/>
</dbReference>
<evidence type="ECO:0000256" key="1">
    <source>
        <dbReference type="ARBA" id="ARBA00005417"/>
    </source>
</evidence>
<evidence type="ECO:0000259" key="10">
    <source>
        <dbReference type="PROSITE" id="PS50893"/>
    </source>
</evidence>
<name>A0A0G1VLP8_9BACT</name>
<dbReference type="SMART" id="SM00382">
    <property type="entry name" value="AAA"/>
    <property type="match status" value="1"/>
</dbReference>
<comment type="caution">
    <text evidence="11">The sequence shown here is derived from an EMBL/GenBank/DDBJ whole genome shotgun (WGS) entry which is preliminary data.</text>
</comment>
<comment type="similarity">
    <text evidence="1 9">Belongs to the ABC transporter superfamily.</text>
</comment>
<comment type="function">
    <text evidence="9">Part of the ABC transporter FtsEX involved in cellular division.</text>
</comment>
<dbReference type="PROSITE" id="PS00211">
    <property type="entry name" value="ABC_TRANSPORTER_1"/>
    <property type="match status" value="1"/>
</dbReference>